<keyword evidence="3" id="KW-1185">Reference proteome</keyword>
<organism evidence="2 3">
    <name type="scientific">Ideonella alba</name>
    <dbReference type="NCBI Taxonomy" id="2824118"/>
    <lineage>
        <taxon>Bacteria</taxon>
        <taxon>Pseudomonadati</taxon>
        <taxon>Pseudomonadota</taxon>
        <taxon>Betaproteobacteria</taxon>
        <taxon>Burkholderiales</taxon>
        <taxon>Sphaerotilaceae</taxon>
        <taxon>Ideonella</taxon>
    </lineage>
</organism>
<dbReference type="PANTHER" id="PTHR35024">
    <property type="entry name" value="HYPOTHETICAL CYTOSOLIC PROTEIN"/>
    <property type="match status" value="1"/>
</dbReference>
<evidence type="ECO:0000256" key="1">
    <source>
        <dbReference type="ARBA" id="ARBA00044755"/>
    </source>
</evidence>
<evidence type="ECO:0000313" key="3">
    <source>
        <dbReference type="Proteomes" id="UP000676246"/>
    </source>
</evidence>
<sequence>MNSPDATRAPARLVPVEQLNAISSLIAEGAVFEGSFSSRQDLGLKVDGLLQGDISFQSGGTVHVGATGVIESTTIEADHVLIEGKVRGTVIARKSLEITGTATLLGDALYDALLDIHPRARLRGKVEYRGEIEGHQLEQRPFGSN</sequence>
<dbReference type="AlphaFoldDB" id="A0A940Y6I4"/>
<name>A0A940Y6I4_9BURK</name>
<dbReference type="Pfam" id="PF04519">
    <property type="entry name" value="Bactofilin"/>
    <property type="match status" value="1"/>
</dbReference>
<proteinExistence type="inferred from homology"/>
<accession>A0A940Y6I4</accession>
<gene>
    <name evidence="2" type="ORF">KAK03_11230</name>
</gene>
<dbReference type="RefSeq" id="WP_210854050.1">
    <property type="nucleotide sequence ID" value="NZ_JAGQDD010000007.1"/>
</dbReference>
<protein>
    <submittedName>
        <fullName evidence="2">Polymer-forming cytoskeletal protein</fullName>
    </submittedName>
</protein>
<dbReference type="PANTHER" id="PTHR35024:SF4">
    <property type="entry name" value="POLYMER-FORMING CYTOSKELETAL PROTEIN"/>
    <property type="match status" value="1"/>
</dbReference>
<comment type="similarity">
    <text evidence="1">Belongs to the bactofilin family.</text>
</comment>
<dbReference type="InterPro" id="IPR007607">
    <property type="entry name" value="BacA/B"/>
</dbReference>
<dbReference type="Proteomes" id="UP000676246">
    <property type="component" value="Unassembled WGS sequence"/>
</dbReference>
<dbReference type="EMBL" id="JAGQDD010000007">
    <property type="protein sequence ID" value="MBQ0931059.1"/>
    <property type="molecule type" value="Genomic_DNA"/>
</dbReference>
<reference evidence="2 3" key="1">
    <citation type="submission" date="2021-04" db="EMBL/GenBank/DDBJ databases">
        <title>The genome sequence of Ideonella sp. 3Y2.</title>
        <authorList>
            <person name="Liu Y."/>
        </authorList>
    </citation>
    <scope>NUCLEOTIDE SEQUENCE [LARGE SCALE GENOMIC DNA]</scope>
    <source>
        <strain evidence="2 3">3Y2</strain>
    </source>
</reference>
<evidence type="ECO:0000313" key="2">
    <source>
        <dbReference type="EMBL" id="MBQ0931059.1"/>
    </source>
</evidence>
<comment type="caution">
    <text evidence="2">The sequence shown here is derived from an EMBL/GenBank/DDBJ whole genome shotgun (WGS) entry which is preliminary data.</text>
</comment>